<feature type="binding site" evidence="4">
    <location>
        <begin position="57"/>
        <end position="59"/>
    </location>
    <ligand>
        <name>substrate</name>
    </ligand>
</feature>
<evidence type="ECO:0000313" key="6">
    <source>
        <dbReference type="EMBL" id="NDY43533.1"/>
    </source>
</evidence>
<proteinExistence type="inferred from homology"/>
<name>A0A6N9TTV6_DISTH</name>
<dbReference type="Proteomes" id="UP000469346">
    <property type="component" value="Unassembled WGS sequence"/>
</dbReference>
<evidence type="ECO:0000256" key="5">
    <source>
        <dbReference type="SAM" id="MobiDB-lite"/>
    </source>
</evidence>
<keyword evidence="3 4" id="KW-0456">Lyase</keyword>
<dbReference type="Gene3D" id="3.40.190.10">
    <property type="entry name" value="Periplasmic binding protein-like II"/>
    <property type="match status" value="2"/>
</dbReference>
<comment type="catalytic activity">
    <reaction evidence="4">
        <text>cyclic dehypoxanthinylfutalosinate = 1,4-dihydroxy-6-naphthoate + dihydroxyacetone</text>
        <dbReference type="Rhea" id="RHEA:33087"/>
        <dbReference type="ChEBI" id="CHEBI:16016"/>
        <dbReference type="ChEBI" id="CHEBI:64254"/>
        <dbReference type="ChEBI" id="CHEBI:64270"/>
        <dbReference type="EC" id="4.1.99.29"/>
    </reaction>
</comment>
<dbReference type="HAMAP" id="MF_00996">
    <property type="entry name" value="MqnD"/>
    <property type="match status" value="1"/>
</dbReference>
<evidence type="ECO:0000313" key="7">
    <source>
        <dbReference type="Proteomes" id="UP000469346"/>
    </source>
</evidence>
<protein>
    <recommendedName>
        <fullName evidence="4">1,4-dihydroxy-6-naphtoate synthase</fullName>
        <ecNumber evidence="4">4.1.99.29</ecNumber>
    </recommendedName>
    <alternativeName>
        <fullName evidence="4">Menaquinone biosynthetic enzyme MqnD</fullName>
    </alternativeName>
</protein>
<dbReference type="RefSeq" id="WP_163299855.1">
    <property type="nucleotide sequence ID" value="NZ_JAAGRR010000200.1"/>
</dbReference>
<dbReference type="Pfam" id="PF02621">
    <property type="entry name" value="VitK2_biosynth"/>
    <property type="match status" value="1"/>
</dbReference>
<feature type="active site" description="Proton acceptor" evidence="4">
    <location>
        <position position="150"/>
    </location>
</feature>
<organism evidence="6 7">
    <name type="scientific">Dissulfurirhabdus thermomarina</name>
    <dbReference type="NCBI Taxonomy" id="1765737"/>
    <lineage>
        <taxon>Bacteria</taxon>
        <taxon>Deltaproteobacteria</taxon>
        <taxon>Dissulfurirhabdaceae</taxon>
        <taxon>Dissulfurirhabdus</taxon>
    </lineage>
</organism>
<dbReference type="EC" id="4.1.99.29" evidence="4"/>
<dbReference type="InterPro" id="IPR030869">
    <property type="entry name" value="MqnD"/>
</dbReference>
<sequence length="298" mass="31756">MARERLRLGISPCPNDTFIFDALLHGRVASPFEWELTVADVEELNRLVLAGRLDVAKVSFHAFGLAVDDYVLLRSGSALGRGCGPLLLARAPMAPEAAAGGPIAVPGSLTTAALLLRLFLPGARRFEPMLFSRIPGAVAAGEVPAGVVIHESRFTYRELGLVCLQDLGAWWEAVTGRPIPLGGIVARRALGEERIRAVDRALAASVRHARKHPDASREFVAAHARELDPGVIRAHIGLYVTAFTEEIGAEGEAAVAELFRRAAAAGVFPDRGGGAGRNMVLSREPGRPGEATPDCTRR</sequence>
<dbReference type="SUPFAM" id="SSF53850">
    <property type="entry name" value="Periplasmic binding protein-like II"/>
    <property type="match status" value="1"/>
</dbReference>
<dbReference type="AlphaFoldDB" id="A0A6N9TTV6"/>
<dbReference type="PANTHER" id="PTHR37167">
    <property type="entry name" value="1,4-DIHYDROXY-6-NAPHTOATE SYNTHASE"/>
    <property type="match status" value="1"/>
</dbReference>
<dbReference type="UniPathway" id="UPA00079"/>
<evidence type="ECO:0000256" key="1">
    <source>
        <dbReference type="ARBA" id="ARBA00004863"/>
    </source>
</evidence>
<keyword evidence="2 4" id="KW-0474">Menaquinone biosynthesis</keyword>
<reference evidence="6 7" key="1">
    <citation type="submission" date="2020-02" db="EMBL/GenBank/DDBJ databases">
        <title>Comparative genomics of sulfur disproportionating microorganisms.</title>
        <authorList>
            <person name="Ward L.M."/>
            <person name="Bertran E."/>
            <person name="Johnston D.T."/>
        </authorList>
    </citation>
    <scope>NUCLEOTIDE SEQUENCE [LARGE SCALE GENOMIC DNA]</scope>
    <source>
        <strain evidence="6 7">DSM 100025</strain>
    </source>
</reference>
<dbReference type="EMBL" id="JAAGRR010000200">
    <property type="protein sequence ID" value="NDY43533.1"/>
    <property type="molecule type" value="Genomic_DNA"/>
</dbReference>
<dbReference type="CDD" id="cd13635">
    <property type="entry name" value="PBP2_Ttha1568_Mqnd"/>
    <property type="match status" value="1"/>
</dbReference>
<comment type="pathway">
    <text evidence="1 4">Quinol/quinone metabolism; menaquinone biosynthesis.</text>
</comment>
<dbReference type="GO" id="GO:0016830">
    <property type="term" value="F:carbon-carbon lyase activity"/>
    <property type="evidence" value="ECO:0007669"/>
    <property type="project" value="UniProtKB-UniRule"/>
</dbReference>
<accession>A0A6N9TTV6</accession>
<feature type="binding site" evidence="4">
    <location>
        <begin position="111"/>
        <end position="112"/>
    </location>
    <ligand>
        <name>substrate</name>
    </ligand>
</feature>
<comment type="function">
    <text evidence="4">Catalyzes the conversion of cyclic dehypoxanthine futalosine (cyclic DHFL) into 1,4-dihydroxy-6-naphthoate, a step in the biosynthesis of menaquinone (MK, vitamin K2).</text>
</comment>
<feature type="region of interest" description="Disordered" evidence="5">
    <location>
        <begin position="274"/>
        <end position="298"/>
    </location>
</feature>
<dbReference type="InterPro" id="IPR003773">
    <property type="entry name" value="Menaquinone_biosynth"/>
</dbReference>
<keyword evidence="7" id="KW-1185">Reference proteome</keyword>
<gene>
    <name evidence="4" type="primary">mqnD</name>
    <name evidence="6" type="ORF">G3N55_11875</name>
</gene>
<dbReference type="PANTHER" id="PTHR37167:SF1">
    <property type="entry name" value="1,4-DIHYDROXY-6-NAPHTOATE SYNTHASE"/>
    <property type="match status" value="1"/>
</dbReference>
<evidence type="ECO:0000256" key="3">
    <source>
        <dbReference type="ARBA" id="ARBA00023239"/>
    </source>
</evidence>
<comment type="similarity">
    <text evidence="4">Belongs to the MqnA/MqnD family. MqnD subfamily.</text>
</comment>
<evidence type="ECO:0000256" key="2">
    <source>
        <dbReference type="ARBA" id="ARBA00022428"/>
    </source>
</evidence>
<dbReference type="GO" id="GO:0009234">
    <property type="term" value="P:menaquinone biosynthetic process"/>
    <property type="evidence" value="ECO:0007669"/>
    <property type="project" value="UniProtKB-UniRule"/>
</dbReference>
<evidence type="ECO:0000256" key="4">
    <source>
        <dbReference type="HAMAP-Rule" id="MF_00996"/>
    </source>
</evidence>
<comment type="caution">
    <text evidence="6">The sequence shown here is derived from an EMBL/GenBank/DDBJ whole genome shotgun (WGS) entry which is preliminary data.</text>
</comment>